<dbReference type="InterPro" id="IPR038476">
    <property type="entry name" value="UvrC_RNase_H_dom_sf"/>
</dbReference>
<feature type="domain" description="GIY-YIG" evidence="9">
    <location>
        <begin position="12"/>
        <end position="91"/>
    </location>
</feature>
<dbReference type="Gene3D" id="3.40.1440.10">
    <property type="entry name" value="GIY-YIG endonuclease"/>
    <property type="match status" value="1"/>
</dbReference>
<dbReference type="Gene3D" id="4.10.860.10">
    <property type="entry name" value="UVR domain"/>
    <property type="match status" value="1"/>
</dbReference>
<keyword evidence="4 7" id="KW-0267">Excision nuclease</keyword>
<reference evidence="11 12" key="1">
    <citation type="submission" date="2020-08" db="EMBL/GenBank/DDBJ databases">
        <title>Genomic Encyclopedia of Type Strains, Phase IV (KMG-IV): sequencing the most valuable type-strain genomes for metagenomic binning, comparative biology and taxonomic classification.</title>
        <authorList>
            <person name="Goeker M."/>
        </authorList>
    </citation>
    <scope>NUCLEOTIDE SEQUENCE [LARGE SCALE GENOMIC DNA]</scope>
    <source>
        <strain evidence="11 12">DSM 28570</strain>
    </source>
</reference>
<evidence type="ECO:0000256" key="2">
    <source>
        <dbReference type="ARBA" id="ARBA00022763"/>
    </source>
</evidence>
<evidence type="ECO:0000256" key="4">
    <source>
        <dbReference type="ARBA" id="ARBA00022881"/>
    </source>
</evidence>
<dbReference type="GO" id="GO:0009432">
    <property type="term" value="P:SOS response"/>
    <property type="evidence" value="ECO:0007669"/>
    <property type="project" value="UniProtKB-UniRule"/>
</dbReference>
<dbReference type="GO" id="GO:0009381">
    <property type="term" value="F:excinuclease ABC activity"/>
    <property type="evidence" value="ECO:0007669"/>
    <property type="project" value="UniProtKB-UniRule"/>
</dbReference>
<proteinExistence type="inferred from homology"/>
<evidence type="ECO:0000259" key="10">
    <source>
        <dbReference type="PROSITE" id="PS50165"/>
    </source>
</evidence>
<dbReference type="GO" id="GO:0006289">
    <property type="term" value="P:nucleotide-excision repair"/>
    <property type="evidence" value="ECO:0007669"/>
    <property type="project" value="UniProtKB-UniRule"/>
</dbReference>
<dbReference type="PANTHER" id="PTHR30562:SF1">
    <property type="entry name" value="UVRABC SYSTEM PROTEIN C"/>
    <property type="match status" value="1"/>
</dbReference>
<dbReference type="SUPFAM" id="SSF47781">
    <property type="entry name" value="RuvA domain 2-like"/>
    <property type="match status" value="1"/>
</dbReference>
<keyword evidence="3 7" id="KW-0228">DNA excision</keyword>
<evidence type="ECO:0000256" key="1">
    <source>
        <dbReference type="ARBA" id="ARBA00022490"/>
    </source>
</evidence>
<dbReference type="Gene3D" id="3.30.420.340">
    <property type="entry name" value="UvrC, RNAse H endonuclease domain"/>
    <property type="match status" value="1"/>
</dbReference>
<dbReference type="RefSeq" id="WP_183352178.1">
    <property type="nucleotide sequence ID" value="NZ_JACHEO010000024.1"/>
</dbReference>
<dbReference type="PANTHER" id="PTHR30562">
    <property type="entry name" value="UVRC/OXIDOREDUCTASE"/>
    <property type="match status" value="1"/>
</dbReference>
<dbReference type="Proteomes" id="UP000539642">
    <property type="component" value="Unassembled WGS sequence"/>
</dbReference>
<comment type="caution">
    <text evidence="11">The sequence shown here is derived from an EMBL/GenBank/DDBJ whole genome shotgun (WGS) entry which is preliminary data.</text>
</comment>
<dbReference type="SMART" id="SM00465">
    <property type="entry name" value="GIYc"/>
    <property type="match status" value="1"/>
</dbReference>
<dbReference type="Pfam" id="PF12826">
    <property type="entry name" value="HHH_2"/>
    <property type="match status" value="1"/>
</dbReference>
<dbReference type="Gene3D" id="1.10.150.20">
    <property type="entry name" value="5' to 3' exonuclease, C-terminal subdomain"/>
    <property type="match status" value="1"/>
</dbReference>
<dbReference type="Pfam" id="PF22920">
    <property type="entry name" value="UvrC_RNaseH"/>
    <property type="match status" value="1"/>
</dbReference>
<evidence type="ECO:0000313" key="11">
    <source>
        <dbReference type="EMBL" id="MBB5349376.1"/>
    </source>
</evidence>
<comment type="similarity">
    <text evidence="7">Belongs to the UvrC family.</text>
</comment>
<comment type="subcellular location">
    <subcellularLocation>
        <location evidence="7">Cytoplasm</location>
    </subcellularLocation>
</comment>
<dbReference type="InterPro" id="IPR035901">
    <property type="entry name" value="GIY-YIG_endonuc_sf"/>
</dbReference>
<organism evidence="11 12">
    <name type="scientific">Desulfoprunum benzoelyticum</name>
    <dbReference type="NCBI Taxonomy" id="1506996"/>
    <lineage>
        <taxon>Bacteria</taxon>
        <taxon>Pseudomonadati</taxon>
        <taxon>Thermodesulfobacteriota</taxon>
        <taxon>Desulfobulbia</taxon>
        <taxon>Desulfobulbales</taxon>
        <taxon>Desulfobulbaceae</taxon>
        <taxon>Desulfoprunum</taxon>
    </lineage>
</organism>
<gene>
    <name evidence="7" type="primary">uvrC</name>
    <name evidence="11" type="ORF">HNQ81_003129</name>
</gene>
<evidence type="ECO:0000256" key="7">
    <source>
        <dbReference type="HAMAP-Rule" id="MF_00203"/>
    </source>
</evidence>
<dbReference type="Pfam" id="PF08459">
    <property type="entry name" value="UvrC_RNaseH_dom"/>
    <property type="match status" value="1"/>
</dbReference>
<dbReference type="GO" id="GO:0009380">
    <property type="term" value="C:excinuclease repair complex"/>
    <property type="evidence" value="ECO:0007669"/>
    <property type="project" value="InterPro"/>
</dbReference>
<evidence type="ECO:0000256" key="5">
    <source>
        <dbReference type="ARBA" id="ARBA00023204"/>
    </source>
</evidence>
<dbReference type="Pfam" id="PF01541">
    <property type="entry name" value="GIY-YIG"/>
    <property type="match status" value="1"/>
</dbReference>
<dbReference type="InterPro" id="IPR036876">
    <property type="entry name" value="UVR_dom_sf"/>
</dbReference>
<keyword evidence="2 7" id="KW-0227">DNA damage</keyword>
<dbReference type="InterPro" id="IPR004791">
    <property type="entry name" value="UvrC"/>
</dbReference>
<dbReference type="PROSITE" id="PS50165">
    <property type="entry name" value="UVRC"/>
    <property type="match status" value="1"/>
</dbReference>
<evidence type="ECO:0000256" key="3">
    <source>
        <dbReference type="ARBA" id="ARBA00022769"/>
    </source>
</evidence>
<dbReference type="GO" id="GO:0003677">
    <property type="term" value="F:DNA binding"/>
    <property type="evidence" value="ECO:0007669"/>
    <property type="project" value="UniProtKB-UniRule"/>
</dbReference>
<dbReference type="CDD" id="cd10434">
    <property type="entry name" value="GIY-YIG_UvrC_Cho"/>
    <property type="match status" value="1"/>
</dbReference>
<dbReference type="NCBIfam" id="TIGR00194">
    <property type="entry name" value="uvrC"/>
    <property type="match status" value="1"/>
</dbReference>
<dbReference type="PROSITE" id="PS50164">
    <property type="entry name" value="GIY_YIG"/>
    <property type="match status" value="1"/>
</dbReference>
<dbReference type="PROSITE" id="PS50151">
    <property type="entry name" value="UVR"/>
    <property type="match status" value="1"/>
</dbReference>
<evidence type="ECO:0000256" key="6">
    <source>
        <dbReference type="ARBA" id="ARBA00023236"/>
    </source>
</evidence>
<dbReference type="AlphaFoldDB" id="A0A840UX27"/>
<keyword evidence="1 7" id="KW-0963">Cytoplasm</keyword>
<dbReference type="FunFam" id="3.40.1440.10:FF:000001">
    <property type="entry name" value="UvrABC system protein C"/>
    <property type="match status" value="1"/>
</dbReference>
<evidence type="ECO:0000259" key="8">
    <source>
        <dbReference type="PROSITE" id="PS50151"/>
    </source>
</evidence>
<dbReference type="SUPFAM" id="SSF82771">
    <property type="entry name" value="GIY-YIG endonuclease"/>
    <property type="match status" value="1"/>
</dbReference>
<evidence type="ECO:0000259" key="9">
    <source>
        <dbReference type="PROSITE" id="PS50164"/>
    </source>
</evidence>
<accession>A0A840UX27</accession>
<dbReference type="HAMAP" id="MF_00203">
    <property type="entry name" value="UvrC"/>
    <property type="match status" value="1"/>
</dbReference>
<keyword evidence="5 7" id="KW-0234">DNA repair</keyword>
<name>A0A840UX27_9BACT</name>
<dbReference type="InterPro" id="IPR010994">
    <property type="entry name" value="RuvA_2-like"/>
</dbReference>
<dbReference type="InterPro" id="IPR003583">
    <property type="entry name" value="Hlx-hairpin-Hlx_DNA-bd_motif"/>
</dbReference>
<keyword evidence="6 7" id="KW-0742">SOS response</keyword>
<dbReference type="EMBL" id="JACHEO010000024">
    <property type="protein sequence ID" value="MBB5349376.1"/>
    <property type="molecule type" value="Genomic_DNA"/>
</dbReference>
<dbReference type="InterPro" id="IPR050066">
    <property type="entry name" value="UvrABC_protein_C"/>
</dbReference>
<dbReference type="InterPro" id="IPR001943">
    <property type="entry name" value="UVR_dom"/>
</dbReference>
<dbReference type="InterPro" id="IPR000305">
    <property type="entry name" value="GIY-YIG_endonuc"/>
</dbReference>
<keyword evidence="12" id="KW-1185">Reference proteome</keyword>
<dbReference type="Pfam" id="PF02151">
    <property type="entry name" value="UVR"/>
    <property type="match status" value="1"/>
</dbReference>
<dbReference type="NCBIfam" id="NF001824">
    <property type="entry name" value="PRK00558.1-5"/>
    <property type="match status" value="1"/>
</dbReference>
<feature type="domain" description="UVR" evidence="8">
    <location>
        <begin position="201"/>
        <end position="236"/>
    </location>
</feature>
<sequence>MFPVDILKSVPHAPGVYLMLDGKAAVLYVGKAKDLFKRLSSYAHHSGAEHNKTTVMLARVSTVDTIITATEKEALILEASLIKKHRPRYNIILRDDKNYPLIKVTTNEEWPRVMMTRRRKKDRARYFGPYSSATAMWATLKLITGLFPLRRCSGSTVRPRKRPCLNHQMGRCLAPCAGLADRQAYDEHLQRIIMVLEGRNRELITSLTSQMEKAAAAMEFERAALLRDQIQALAQTLEKQVISAEHGRDRDVFGFARQGAAIAVTVLFVRGGVIGGSRSFFLADPYGDDPAILAQVLHQFYDRQTPVPHEILLPFLPDDYDLLVERFSDLGDRAVAMSVPSRGDRLRLMTMAATNARQVFAERERKRESWQTLAEAMEQKLHLLRPPNTIECLDISNISGKQAVGSLVCFTDGVPDPKRYRHYRIRTVDGPDDYAMMTEVLQRRLGRAAAEQTLPDLFVVDGGRGQLSMAMQVADSLGITADLDWIGIAKEHEDEGEKLFKPGRKNPIVLPAHSPVLLYLMRIRDEAHRYGITLHRRLRNSSTLASRLDLIPGIGDDRKKRLLKGLGSLRRIEAASVEQLAAVKGIGPELATAIHTFFHPGSPSEPAVGAAIEQHDNR</sequence>
<feature type="domain" description="UvrC family homology region profile" evidence="10">
    <location>
        <begin position="252"/>
        <end position="473"/>
    </location>
</feature>
<dbReference type="InterPro" id="IPR041663">
    <property type="entry name" value="DisA/LigA_HHH"/>
</dbReference>
<comment type="function">
    <text evidence="7">The UvrABC repair system catalyzes the recognition and processing of DNA lesions. UvrC both incises the 5' and 3' sides of the lesion. The N-terminal half is responsible for the 3' incision and the C-terminal half is responsible for the 5' incision.</text>
</comment>
<dbReference type="SMART" id="SM00278">
    <property type="entry name" value="HhH1"/>
    <property type="match status" value="2"/>
</dbReference>
<dbReference type="GO" id="GO:0005737">
    <property type="term" value="C:cytoplasm"/>
    <property type="evidence" value="ECO:0007669"/>
    <property type="project" value="UniProtKB-SubCell"/>
</dbReference>
<comment type="subunit">
    <text evidence="7">Interacts with UvrB in an incision complex.</text>
</comment>
<evidence type="ECO:0000313" key="12">
    <source>
        <dbReference type="Proteomes" id="UP000539642"/>
    </source>
</evidence>
<dbReference type="InterPro" id="IPR001162">
    <property type="entry name" value="UvrC_RNase_H_dom"/>
</dbReference>
<protein>
    <recommendedName>
        <fullName evidence="7">UvrABC system protein C</fullName>
        <shortName evidence="7">Protein UvrC</shortName>
    </recommendedName>
    <alternativeName>
        <fullName evidence="7">Excinuclease ABC subunit C</fullName>
    </alternativeName>
</protein>
<dbReference type="SUPFAM" id="SSF46600">
    <property type="entry name" value="C-terminal UvrC-binding domain of UvrB"/>
    <property type="match status" value="1"/>
</dbReference>
<dbReference type="InterPro" id="IPR047296">
    <property type="entry name" value="GIY-YIG_UvrC_Cho"/>
</dbReference>